<gene>
    <name evidence="2" type="ORF">RU97_GL000844</name>
</gene>
<dbReference type="STRING" id="214095.RU97_GL000844"/>
<dbReference type="EMBL" id="JXKH01000002">
    <property type="protein sequence ID" value="OJG19273.1"/>
    <property type="molecule type" value="Genomic_DNA"/>
</dbReference>
<sequence length="209" mass="23510">MNKQEQAWAYTEKQLANDTSGHSLDHIRRVVHHAKQIAATETVDNEAVVLGAIIHEALDDKLVADAAQAKSDFTALLADLALTETQQHILWEVVTKTSFSKSVGQNWQLTKEAQIVQDADRLDAIGAIGIGRVFYYGGSKGHLFVKPSQEVTESTSYQRTNVVLDHFDEKLLKLKDMMNTPEGHRLATIRHDRMVRFLAEFNEEWGEQA</sequence>
<dbReference type="Gene3D" id="1.20.58.1910">
    <property type="match status" value="1"/>
</dbReference>
<dbReference type="RefSeq" id="WP_067389625.1">
    <property type="nucleotide sequence ID" value="NZ_JXKH01000002.1"/>
</dbReference>
<dbReference type="AlphaFoldDB" id="A0A1L8RHR6"/>
<reference evidence="2 3" key="1">
    <citation type="submission" date="2014-12" db="EMBL/GenBank/DDBJ databases">
        <title>Draft genome sequences of 29 type strains of Enterococci.</title>
        <authorList>
            <person name="Zhong Z."/>
            <person name="Sun Z."/>
            <person name="Liu W."/>
            <person name="Zhang W."/>
            <person name="Zhang H."/>
        </authorList>
    </citation>
    <scope>NUCLEOTIDE SEQUENCE [LARGE SCALE GENOMIC DNA]</scope>
    <source>
        <strain evidence="2 3">DSM 17029</strain>
    </source>
</reference>
<organism evidence="2 3">
    <name type="scientific">Enterococcus canis</name>
    <dbReference type="NCBI Taxonomy" id="214095"/>
    <lineage>
        <taxon>Bacteria</taxon>
        <taxon>Bacillati</taxon>
        <taxon>Bacillota</taxon>
        <taxon>Bacilli</taxon>
        <taxon>Lactobacillales</taxon>
        <taxon>Enterococcaceae</taxon>
        <taxon>Enterococcus</taxon>
    </lineage>
</organism>
<keyword evidence="3" id="KW-1185">Reference proteome</keyword>
<comment type="caution">
    <text evidence="2">The sequence shown here is derived from an EMBL/GenBank/DDBJ whole genome shotgun (WGS) entry which is preliminary data.</text>
</comment>
<dbReference type="CDD" id="cd00077">
    <property type="entry name" value="HDc"/>
    <property type="match status" value="1"/>
</dbReference>
<evidence type="ECO:0000259" key="1">
    <source>
        <dbReference type="SMART" id="SM00471"/>
    </source>
</evidence>
<dbReference type="PANTHER" id="PTHR33594:SF1">
    <property type="entry name" value="HD_PDEASE DOMAIN-CONTAINING PROTEIN"/>
    <property type="match status" value="1"/>
</dbReference>
<accession>A0A1L8RHR6</accession>
<name>A0A1L8RHR6_9ENTE</name>
<feature type="domain" description="HD/PDEase" evidence="1">
    <location>
        <begin position="19"/>
        <end position="134"/>
    </location>
</feature>
<evidence type="ECO:0000313" key="2">
    <source>
        <dbReference type="EMBL" id="OJG19273.1"/>
    </source>
</evidence>
<protein>
    <recommendedName>
        <fullName evidence="1">HD/PDEase domain-containing protein</fullName>
    </recommendedName>
</protein>
<dbReference type="SUPFAM" id="SSF109604">
    <property type="entry name" value="HD-domain/PDEase-like"/>
    <property type="match status" value="1"/>
</dbReference>
<dbReference type="InterPro" id="IPR003607">
    <property type="entry name" value="HD/PDEase_dom"/>
</dbReference>
<evidence type="ECO:0000313" key="3">
    <source>
        <dbReference type="Proteomes" id="UP000181884"/>
    </source>
</evidence>
<dbReference type="PANTHER" id="PTHR33594">
    <property type="entry name" value="SUPERFAMILY HYDROLASE, PUTATIVE (AFU_ORTHOLOGUE AFUA_1G03035)-RELATED"/>
    <property type="match status" value="1"/>
</dbReference>
<dbReference type="SMART" id="SM00471">
    <property type="entry name" value="HDc"/>
    <property type="match status" value="1"/>
</dbReference>
<dbReference type="Gene3D" id="1.10.472.50">
    <property type="entry name" value="HD-domain/PDEase-like"/>
    <property type="match status" value="1"/>
</dbReference>
<dbReference type="Proteomes" id="UP000181884">
    <property type="component" value="Unassembled WGS sequence"/>
</dbReference>
<proteinExistence type="predicted"/>